<feature type="domain" description="ATPase AAA-type core" evidence="6">
    <location>
        <begin position="605"/>
        <end position="739"/>
    </location>
</feature>
<feature type="domain" description="SMAX1-like nucleotide binding" evidence="7">
    <location>
        <begin position="130"/>
        <end position="299"/>
    </location>
</feature>
<keyword evidence="2" id="KW-0677">Repeat</keyword>
<comment type="caution">
    <text evidence="9">The sequence shown here is derived from an EMBL/GenBank/DDBJ whole genome shotgun (WGS) entry which is preliminary data.</text>
</comment>
<evidence type="ECO:0000256" key="2">
    <source>
        <dbReference type="ARBA" id="ARBA00022737"/>
    </source>
</evidence>
<evidence type="ECO:0000259" key="8">
    <source>
        <dbReference type="Pfam" id="PF26587"/>
    </source>
</evidence>
<dbReference type="InterPro" id="IPR051650">
    <property type="entry name" value="SL_signaling_regulator"/>
</dbReference>
<evidence type="ECO:0000259" key="7">
    <source>
        <dbReference type="Pfam" id="PF23569"/>
    </source>
</evidence>
<evidence type="ECO:0000313" key="9">
    <source>
        <dbReference type="EMBL" id="RRT49662.1"/>
    </source>
</evidence>
<evidence type="ECO:0000259" key="6">
    <source>
        <dbReference type="Pfam" id="PF07724"/>
    </source>
</evidence>
<dbReference type="Pfam" id="PF26587">
    <property type="entry name" value="AAA_lid_SMAX1"/>
    <property type="match status" value="1"/>
</dbReference>
<evidence type="ECO:0000256" key="4">
    <source>
        <dbReference type="ARBA" id="ARBA00023163"/>
    </source>
</evidence>
<dbReference type="SUPFAM" id="SSF52540">
    <property type="entry name" value="P-loop containing nucleoside triphosphate hydrolases"/>
    <property type="match status" value="1"/>
</dbReference>
<keyword evidence="3" id="KW-0805">Transcription regulation</keyword>
<dbReference type="GO" id="GO:0016887">
    <property type="term" value="F:ATP hydrolysis activity"/>
    <property type="evidence" value="ECO:0007669"/>
    <property type="project" value="InterPro"/>
</dbReference>
<dbReference type="PANTHER" id="PTHR43572:SF38">
    <property type="entry name" value="PROTEIN SMAX1-LIKE 6"/>
    <property type="match status" value="1"/>
</dbReference>
<dbReference type="InterPro" id="IPR003959">
    <property type="entry name" value="ATPase_AAA_core"/>
</dbReference>
<evidence type="ECO:0000256" key="1">
    <source>
        <dbReference type="ARBA" id="ARBA00008675"/>
    </source>
</evidence>
<keyword evidence="4" id="KW-0804">Transcription</keyword>
<protein>
    <submittedName>
        <fullName evidence="9">Uncharacterized protein</fullName>
    </submittedName>
</protein>
<dbReference type="Gene3D" id="3.40.50.300">
    <property type="entry name" value="P-loop containing nucleotide triphosphate hydrolases"/>
    <property type="match status" value="1"/>
</dbReference>
<dbReference type="PANTHER" id="PTHR43572">
    <property type="entry name" value="CHAPERONE PROTEIN CLPD, CHLOROPLASTIC"/>
    <property type="match status" value="1"/>
</dbReference>
<evidence type="ECO:0000313" key="10">
    <source>
        <dbReference type="Proteomes" id="UP000287651"/>
    </source>
</evidence>
<organism evidence="9 10">
    <name type="scientific">Ensete ventricosum</name>
    <name type="common">Abyssinian banana</name>
    <name type="synonym">Musa ensete</name>
    <dbReference type="NCBI Taxonomy" id="4639"/>
    <lineage>
        <taxon>Eukaryota</taxon>
        <taxon>Viridiplantae</taxon>
        <taxon>Streptophyta</taxon>
        <taxon>Embryophyta</taxon>
        <taxon>Tracheophyta</taxon>
        <taxon>Spermatophyta</taxon>
        <taxon>Magnoliopsida</taxon>
        <taxon>Liliopsida</taxon>
        <taxon>Zingiberales</taxon>
        <taxon>Musaceae</taxon>
        <taxon>Ensete</taxon>
    </lineage>
</organism>
<dbReference type="EMBL" id="AMZH03013202">
    <property type="protein sequence ID" value="RRT49662.1"/>
    <property type="molecule type" value="Genomic_DNA"/>
</dbReference>
<evidence type="ECO:0000256" key="5">
    <source>
        <dbReference type="SAM" id="MobiDB-lite"/>
    </source>
</evidence>
<feature type="region of interest" description="Disordered" evidence="5">
    <location>
        <begin position="428"/>
        <end position="449"/>
    </location>
</feature>
<proteinExistence type="inferred from homology"/>
<feature type="domain" description="SMAX1-like AAA+ ATPase lid" evidence="8">
    <location>
        <begin position="878"/>
        <end position="961"/>
    </location>
</feature>
<dbReference type="Pfam" id="PF23569">
    <property type="entry name" value="NBD_SMAX1"/>
    <property type="match status" value="1"/>
</dbReference>
<evidence type="ECO:0000256" key="3">
    <source>
        <dbReference type="ARBA" id="ARBA00023015"/>
    </source>
</evidence>
<gene>
    <name evidence="9" type="ORF">B296_00048286</name>
</gene>
<dbReference type="InterPro" id="IPR027417">
    <property type="entry name" value="P-loop_NTPase"/>
</dbReference>
<name>A0A426YD35_ENSVE</name>
<dbReference type="CDD" id="cd19499">
    <property type="entry name" value="RecA-like_ClpB_Hsp104-like"/>
    <property type="match status" value="1"/>
</dbReference>
<dbReference type="GO" id="GO:0005524">
    <property type="term" value="F:ATP binding"/>
    <property type="evidence" value="ECO:0007669"/>
    <property type="project" value="InterPro"/>
</dbReference>
<feature type="compositionally biased region" description="Polar residues" evidence="5">
    <location>
        <begin position="432"/>
        <end position="449"/>
    </location>
</feature>
<accession>A0A426YD35</accession>
<reference evidence="9 10" key="1">
    <citation type="journal article" date="2014" name="Agronomy (Basel)">
        <title>A Draft Genome Sequence for Ensete ventricosum, the Drought-Tolerant Tree Against Hunger.</title>
        <authorList>
            <person name="Harrison J."/>
            <person name="Moore K.A."/>
            <person name="Paszkiewicz K."/>
            <person name="Jones T."/>
            <person name="Grant M."/>
            <person name="Ambacheew D."/>
            <person name="Muzemil S."/>
            <person name="Studholme D.J."/>
        </authorList>
    </citation>
    <scope>NUCLEOTIDE SEQUENCE [LARGE SCALE GENOMIC DNA]</scope>
</reference>
<dbReference type="AlphaFoldDB" id="A0A426YD35"/>
<dbReference type="Pfam" id="PF07724">
    <property type="entry name" value="AAA_2"/>
    <property type="match status" value="1"/>
</dbReference>
<dbReference type="InterPro" id="IPR058954">
    <property type="entry name" value="AAA_lid_SMAX1"/>
</dbReference>
<comment type="similarity">
    <text evidence="1">Belongs to the ClpA/ClpB family.</text>
</comment>
<sequence length="980" mass="107975">MAAIKRSQANQRRNPDTFHLYQQQQQSAAAAGGASSFSGVKVELQQLVLAILDDPVVSRVFGDAGFRSTDIKLAILRPPPPILRFPRAARCPPLFLCNFSAGDGFETALSPRGLVFPFATAAGQLRSDGSDENCRRIAEILARKSSGRNPMLVGVGAGEAARDFAQAVERQNWAVLPPELRGIKLVSIEKEVAELGTGGGDQLAVCTRLEELGNKAESPGAILNVGDLKGMVEGSSDCDEKESCLVSELSRLLEVYQARLWVMGWSATYETYMKFLSKHPMLDKDWDLQLLPITSVRTGMGGSLPRPPRWAKDDKTVFNANAMDLQKKWNDNSQCLHHGCQTTDTEDRPAVPGDIEPSCISNTERACTHNSENLDDAQNQRGFGMLFPISEGTKKITAASKSISLPSLLEPGNKDFLLKLQVRPSKSEQLQRESFQSCQGDDHASPSSVTSVMTDLVLGTLHEPLCNKGNPALQVQKDNSEDLPACLPSMNVNMVKRNGPHVPVDSFSCIGHQGSPTNGTPQRVLTRSFSQVSNGCASAYDKPSFISSSILQKFDLSNYKSFCSSLINKVGRQEEAISAISQAIVRCKSGERRRGACLRGDIWLSFCGPDKIGKKRVAVALAELIYGSKEDFVCIDLSYQDRVAHPSTICAQQEVNGNDVQFRGKMNVDHIAAELSQKLQSVIFLENVDKADFLVQNSLSQAIRTGKFPDSHGREFGINNAIFILTSARIQGQTFSQRKECSSFSEETILAASCWQMKIFLEPSRESISRSPRATNVSLASSQISRNNQVYLQSVLVCKRKLDVSDDCKSQYESLMFAKKAHKTAKVFLDLNLPVEEVEVNDNNSSSHEDYSKSETSESWMKDFFDLVDASVDFKPFNFDALADNMLKDINKIFRGAAGPDCLLEVDQKVMEEILAAAWSLEDRGALTKWFEQVLGRSLMELRCQHNLSEHSILRLVAFEDAYAQEHAPGVLLPSRIIIS</sequence>
<dbReference type="Proteomes" id="UP000287651">
    <property type="component" value="Unassembled WGS sequence"/>
</dbReference>
<dbReference type="InterPro" id="IPR058680">
    <property type="entry name" value="NBD_SMAX1-like"/>
</dbReference>